<dbReference type="Gene3D" id="3.30.1330.60">
    <property type="entry name" value="OmpA-like domain"/>
    <property type="match status" value="1"/>
</dbReference>
<dbReference type="SUPFAM" id="SSF103088">
    <property type="entry name" value="OmpA-like"/>
    <property type="match status" value="1"/>
</dbReference>
<dbReference type="GeneID" id="302998075"/>
<accession>F2NRL4</accession>
<evidence type="ECO:0000259" key="3">
    <source>
        <dbReference type="PROSITE" id="PS51123"/>
    </source>
</evidence>
<keyword evidence="5" id="KW-1185">Reference proteome</keyword>
<evidence type="ECO:0000256" key="1">
    <source>
        <dbReference type="PROSITE-ProRule" id="PRU00473"/>
    </source>
</evidence>
<evidence type="ECO:0000313" key="5">
    <source>
        <dbReference type="Proteomes" id="UP000006852"/>
    </source>
</evidence>
<dbReference type="PANTHER" id="PTHR30329">
    <property type="entry name" value="STATOR ELEMENT OF FLAGELLAR MOTOR COMPLEX"/>
    <property type="match status" value="1"/>
</dbReference>
<dbReference type="InterPro" id="IPR025965">
    <property type="entry name" value="FlgD/Vpr_Ig-like"/>
</dbReference>
<reference evidence="4 5" key="1">
    <citation type="journal article" date="2011" name="Stand. Genomic Sci.">
        <title>Complete genome sequence of Treponema succinifaciens type strain (6091).</title>
        <authorList>
            <person name="Han C."/>
            <person name="Gronow S."/>
            <person name="Teshima H."/>
            <person name="Lapidus A."/>
            <person name="Nolan M."/>
            <person name="Lucas S."/>
            <person name="Hammon N."/>
            <person name="Deshpande S."/>
            <person name="Cheng J.F."/>
            <person name="Zeytun A."/>
            <person name="Tapia R."/>
            <person name="Goodwin L."/>
            <person name="Pitluck S."/>
            <person name="Liolios K."/>
            <person name="Pagani I."/>
            <person name="Ivanova N."/>
            <person name="Mavromatis K."/>
            <person name="Mikhailova N."/>
            <person name="Huntemann M."/>
            <person name="Pati A."/>
            <person name="Chen A."/>
            <person name="Palaniappan K."/>
            <person name="Land M."/>
            <person name="Hauser L."/>
            <person name="Brambilla E.M."/>
            <person name="Rohde M."/>
            <person name="Goker M."/>
            <person name="Woyke T."/>
            <person name="Bristow J."/>
            <person name="Eisen J.A."/>
            <person name="Markowitz V."/>
            <person name="Hugenholtz P."/>
            <person name="Kyrpides N.C."/>
            <person name="Klenk H.P."/>
            <person name="Detter J.C."/>
        </authorList>
    </citation>
    <scope>NUCLEOTIDE SEQUENCE [LARGE SCALE GENOMIC DNA]</scope>
    <source>
        <strain evidence="5">ATCC 33096 / DSM 2489 / 6091</strain>
    </source>
</reference>
<feature type="chain" id="PRO_5003287160" evidence="2">
    <location>
        <begin position="27"/>
        <end position="1053"/>
    </location>
</feature>
<dbReference type="Proteomes" id="UP000006852">
    <property type="component" value="Chromosome"/>
</dbReference>
<dbReference type="Pfam" id="PF13860">
    <property type="entry name" value="FlgD_ig"/>
    <property type="match status" value="2"/>
</dbReference>
<dbReference type="CDD" id="cd07185">
    <property type="entry name" value="OmpA_C-like"/>
    <property type="match status" value="1"/>
</dbReference>
<dbReference type="STRING" id="869209.Tresu_0908"/>
<dbReference type="InterPro" id="IPR050330">
    <property type="entry name" value="Bact_OuterMem_StrucFunc"/>
</dbReference>
<reference evidence="5" key="2">
    <citation type="submission" date="2011-04" db="EMBL/GenBank/DDBJ databases">
        <title>The complete genome of chromosome of Treponema succinifaciens DSM 2489.</title>
        <authorList>
            <person name="Lucas S."/>
            <person name="Copeland A."/>
            <person name="Lapidus A."/>
            <person name="Bruce D."/>
            <person name="Goodwin L."/>
            <person name="Pitluck S."/>
            <person name="Peters L."/>
            <person name="Kyrpides N."/>
            <person name="Mavromatis K."/>
            <person name="Ivanova N."/>
            <person name="Ovchinnikova G."/>
            <person name="Teshima H."/>
            <person name="Detter J.C."/>
            <person name="Tapia R."/>
            <person name="Han C."/>
            <person name="Land M."/>
            <person name="Hauser L."/>
            <person name="Markowitz V."/>
            <person name="Cheng J.-F."/>
            <person name="Hugenholtz P."/>
            <person name="Woyke T."/>
            <person name="Wu D."/>
            <person name="Gronow S."/>
            <person name="Wellnitz S."/>
            <person name="Brambilla E."/>
            <person name="Klenk H.-P."/>
            <person name="Eisen J.A."/>
        </authorList>
    </citation>
    <scope>NUCLEOTIDE SEQUENCE [LARGE SCALE GENOMIC DNA]</scope>
    <source>
        <strain evidence="5">ATCC 33096 / DSM 2489 / 6091</strain>
    </source>
</reference>
<dbReference type="KEGG" id="tsu:Tresu_0908"/>
<feature type="domain" description="OmpA-like" evidence="3">
    <location>
        <begin position="928"/>
        <end position="1053"/>
    </location>
</feature>
<name>F2NRL4_TRES6</name>
<evidence type="ECO:0000256" key="2">
    <source>
        <dbReference type="SAM" id="SignalP"/>
    </source>
</evidence>
<dbReference type="PROSITE" id="PS51123">
    <property type="entry name" value="OMPA_2"/>
    <property type="match status" value="1"/>
</dbReference>
<organism evidence="4 5">
    <name type="scientific">Treponema succinifaciens (strain ATCC 33096 / DSM 2489 / 6091)</name>
    <dbReference type="NCBI Taxonomy" id="869209"/>
    <lineage>
        <taxon>Bacteria</taxon>
        <taxon>Pseudomonadati</taxon>
        <taxon>Spirochaetota</taxon>
        <taxon>Spirochaetia</taxon>
        <taxon>Spirochaetales</taxon>
        <taxon>Treponemataceae</taxon>
        <taxon>Treponema</taxon>
    </lineage>
</organism>
<dbReference type="GO" id="GO:0016020">
    <property type="term" value="C:membrane"/>
    <property type="evidence" value="ECO:0007669"/>
    <property type="project" value="UniProtKB-UniRule"/>
</dbReference>
<dbReference type="Gene3D" id="2.60.40.4070">
    <property type="match status" value="5"/>
</dbReference>
<gene>
    <name evidence="4" type="ordered locus">Tresu_0908</name>
</gene>
<dbReference type="AlphaFoldDB" id="F2NRL4"/>
<dbReference type="EMBL" id="CP002631">
    <property type="protein sequence ID" value="AEB13832.1"/>
    <property type="molecule type" value="Genomic_DNA"/>
</dbReference>
<keyword evidence="1" id="KW-0472">Membrane</keyword>
<dbReference type="HOGENOM" id="CLU_005670_0_0_12"/>
<dbReference type="InterPro" id="IPR036737">
    <property type="entry name" value="OmpA-like_sf"/>
</dbReference>
<protein>
    <submittedName>
        <fullName evidence="4">OmpA/MotB domain protein</fullName>
    </submittedName>
</protein>
<dbReference type="eggNOG" id="COG2885">
    <property type="taxonomic scope" value="Bacteria"/>
</dbReference>
<dbReference type="RefSeq" id="WP_013701125.1">
    <property type="nucleotide sequence ID" value="NC_015385.1"/>
</dbReference>
<keyword evidence="2" id="KW-0732">Signal</keyword>
<dbReference type="InterPro" id="IPR006665">
    <property type="entry name" value="OmpA-like"/>
</dbReference>
<dbReference type="Pfam" id="PF00691">
    <property type="entry name" value="OmpA"/>
    <property type="match status" value="1"/>
</dbReference>
<dbReference type="OrthoDB" id="337472at2"/>
<proteinExistence type="predicted"/>
<evidence type="ECO:0000313" key="4">
    <source>
        <dbReference type="EMBL" id="AEB13832.1"/>
    </source>
</evidence>
<dbReference type="PANTHER" id="PTHR30329:SF21">
    <property type="entry name" value="LIPOPROTEIN YIAD-RELATED"/>
    <property type="match status" value="1"/>
</dbReference>
<sequence>MKKTTRKIFTAFALFSALSFSSELFAEPGIVYISPNNDGIQDTLEVPLKIREKRYVKEWSFVITDEGGNVVRTIGNKISLPSKFTFKTFFKTLITPKRGVDIPSTIVWNGFLDDGSLAQDGTYYYQFTASDDNGNTATTSKLPVVVDNTPPEINLAKIEGADKIFGEGNKAVLKIKQSGSTEKLWTAKITDDHGNLVRSYKWEDSSPLEIEWNGTNESKSIMPDGVYNYEITSTDLAGNTSEQARISNIIFSAEKPETAVSINGSRYFAPSPKGSVAVARRTINFSVAIPSPSASVNSLTDWQISIVGKDDDKVYYSKSGKTNPPSSFLFDGKNNSGKDLADGEYRAKITAKYLNGYEPAAVYSPVFVLDNEAPKAAVSLPANTVFNGKNKFQISQQQVAEPAYTGEKTWTGKIVDENNAAVKNFDFDTVLPASVEWDGLDDNGQFVKDGKYKYVLEVSELAGNSNLMESKEFVLDTSKTELALSVSSAAFSPNGDGVQDKVVLTPVAKASSGIDSYELKIFNGTAVRTFKGSGKIPSSFVWDGLADDGTRCADGTYSAVIKTVANSGTEAEAASQEFILDTVAPSIKISAPYTIFSPDGISSRQTIPVKVEDCSVETKWNAEIRNAKNQVVKTFVWNNSKALGFAWDGTDDSGNKAANGIYSLAVSSKDAAGNSGSTTIAGISLDARPVTGFVTAEYKGISPNADGILDAQKFGIKVSLAEGISSWKFDIVDSANSVVKTFSSNDSENLPAAITWGGDTSDEKIAEGIFVGKLHVEYTKGNVVDAASSSFICTAIPPALSVRTAPKYFSPDNDGNDDDLFIELGCQTIAGLKNWNFTIKDRNGKSFWKTSGKSSITKRIIWDGRGNNGEIVQSAEDYPFEFTACDELGMSSAVKGVINVDVLVVRDGDKLKMQIPSIIFRSNEADFGVRTVDSNGKIIKAGITQAQADNNARVLKRVSEILKKFKDYKVTIVGHANRISDNSAEETEEGVWGKALISLSEQRAEYVKSQLVKFGINSSRLSVEGKGGTEPVADRKDTNVNWKNRRVEFILEK</sequence>
<feature type="signal peptide" evidence="2">
    <location>
        <begin position="1"/>
        <end position="26"/>
    </location>
</feature>